<accession>A0A2P2PFL7</accession>
<protein>
    <submittedName>
        <fullName evidence="2">Uncharacterized protein</fullName>
    </submittedName>
</protein>
<name>A0A2P2PFL7_RHIMU</name>
<keyword evidence="1" id="KW-1133">Transmembrane helix</keyword>
<feature type="transmembrane region" description="Helical" evidence="1">
    <location>
        <begin position="22"/>
        <end position="40"/>
    </location>
</feature>
<dbReference type="EMBL" id="GGEC01073013">
    <property type="protein sequence ID" value="MBX53497.1"/>
    <property type="molecule type" value="Transcribed_RNA"/>
</dbReference>
<dbReference type="AlphaFoldDB" id="A0A2P2PFL7"/>
<evidence type="ECO:0000256" key="1">
    <source>
        <dbReference type="SAM" id="Phobius"/>
    </source>
</evidence>
<evidence type="ECO:0000313" key="2">
    <source>
        <dbReference type="EMBL" id="MBX53497.1"/>
    </source>
</evidence>
<sequence>MRNCNSVENQSLLSPPLLLLHHFYWLVPCFCFSFLCLIYSSELSYTSSQNSTPSVLPFTDQVLSKTPGLSLNS</sequence>
<proteinExistence type="predicted"/>
<keyword evidence="1" id="KW-0812">Transmembrane</keyword>
<reference evidence="2" key="1">
    <citation type="submission" date="2018-02" db="EMBL/GenBank/DDBJ databases">
        <title>Rhizophora mucronata_Transcriptome.</title>
        <authorList>
            <person name="Meera S.P."/>
            <person name="Sreeshan A."/>
            <person name="Augustine A."/>
        </authorList>
    </citation>
    <scope>NUCLEOTIDE SEQUENCE</scope>
    <source>
        <tissue evidence="2">Leaf</tissue>
    </source>
</reference>
<keyword evidence="1" id="KW-0472">Membrane</keyword>
<organism evidence="2">
    <name type="scientific">Rhizophora mucronata</name>
    <name type="common">Asiatic mangrove</name>
    <dbReference type="NCBI Taxonomy" id="61149"/>
    <lineage>
        <taxon>Eukaryota</taxon>
        <taxon>Viridiplantae</taxon>
        <taxon>Streptophyta</taxon>
        <taxon>Embryophyta</taxon>
        <taxon>Tracheophyta</taxon>
        <taxon>Spermatophyta</taxon>
        <taxon>Magnoliopsida</taxon>
        <taxon>eudicotyledons</taxon>
        <taxon>Gunneridae</taxon>
        <taxon>Pentapetalae</taxon>
        <taxon>rosids</taxon>
        <taxon>fabids</taxon>
        <taxon>Malpighiales</taxon>
        <taxon>Rhizophoraceae</taxon>
        <taxon>Rhizophora</taxon>
    </lineage>
</organism>